<name>G9WHL2_9LACO</name>
<dbReference type="PROSITE" id="PS00728">
    <property type="entry name" value="AP_NUCLEASE_F1_3"/>
    <property type="match status" value="1"/>
</dbReference>
<organism evidence="10 11">
    <name type="scientific">Oenococcus kitaharae DSM 17330</name>
    <dbReference type="NCBI Taxonomy" id="1045004"/>
    <lineage>
        <taxon>Bacteria</taxon>
        <taxon>Bacillati</taxon>
        <taxon>Bacillota</taxon>
        <taxon>Bacilli</taxon>
        <taxon>Lactobacillales</taxon>
        <taxon>Lactobacillaceae</taxon>
        <taxon>Oenococcus</taxon>
    </lineage>
</organism>
<dbReference type="PROSITE" id="PS51435">
    <property type="entry name" value="AP_NUCLEASE_F1_4"/>
    <property type="match status" value="1"/>
</dbReference>
<feature type="binding site" evidence="7">
    <location>
        <position position="168"/>
    </location>
    <ligand>
        <name>Mg(2+)</name>
        <dbReference type="ChEBI" id="CHEBI:18420"/>
        <label>1</label>
    </ligand>
</feature>
<accession>G9WHL2</accession>
<dbReference type="InterPro" id="IPR004808">
    <property type="entry name" value="AP_endonuc_1"/>
</dbReference>
<dbReference type="GO" id="GO:0003906">
    <property type="term" value="F:DNA-(apurinic or apyrimidinic site) endonuclease activity"/>
    <property type="evidence" value="ECO:0007669"/>
    <property type="project" value="TreeGrafter"/>
</dbReference>
<evidence type="ECO:0000256" key="5">
    <source>
        <dbReference type="ARBA" id="ARBA00022842"/>
    </source>
</evidence>
<dbReference type="SUPFAM" id="SSF56219">
    <property type="entry name" value="DNase I-like"/>
    <property type="match status" value="1"/>
</dbReference>
<comment type="cofactor">
    <cofactor evidence="1">
        <name>Mn(2+)</name>
        <dbReference type="ChEBI" id="CHEBI:29035"/>
    </cofactor>
</comment>
<feature type="active site" evidence="6">
    <location>
        <position position="127"/>
    </location>
</feature>
<dbReference type="PANTHER" id="PTHR22748:SF6">
    <property type="entry name" value="DNA-(APURINIC OR APYRIMIDINIC SITE) ENDONUCLEASE"/>
    <property type="match status" value="1"/>
</dbReference>
<keyword evidence="11" id="KW-1185">Reference proteome</keyword>
<evidence type="ECO:0000256" key="4">
    <source>
        <dbReference type="ARBA" id="ARBA00022801"/>
    </source>
</evidence>
<dbReference type="EMBL" id="AFVZ01000001">
    <property type="protein sequence ID" value="EHN58351.1"/>
    <property type="molecule type" value="Genomic_DNA"/>
</dbReference>
<evidence type="ECO:0000256" key="8">
    <source>
        <dbReference type="PIRSR" id="PIRSR604808-3"/>
    </source>
</evidence>
<dbReference type="InterPro" id="IPR020848">
    <property type="entry name" value="AP_endonuclease_F1_CS"/>
</dbReference>
<dbReference type="Gene3D" id="3.60.10.10">
    <property type="entry name" value="Endonuclease/exonuclease/phosphatase"/>
    <property type="match status" value="1"/>
</dbReference>
<protein>
    <submittedName>
        <fullName evidence="10">Exodeoxyribonuclease III</fullName>
    </submittedName>
</protein>
<dbReference type="GO" id="GO:0006284">
    <property type="term" value="P:base-excision repair"/>
    <property type="evidence" value="ECO:0007669"/>
    <property type="project" value="TreeGrafter"/>
</dbReference>
<dbReference type="GO" id="GO:0046872">
    <property type="term" value="F:metal ion binding"/>
    <property type="evidence" value="ECO:0007669"/>
    <property type="project" value="UniProtKB-KW"/>
</dbReference>
<dbReference type="STRING" id="336988.NT96_04330"/>
<feature type="site" description="Interaction with DNA substrate" evidence="8">
    <location>
        <position position="264"/>
    </location>
</feature>
<dbReference type="RefSeq" id="WP_007744567.1">
    <property type="nucleotide sequence ID" value="NZ_CM001398.1"/>
</dbReference>
<evidence type="ECO:0000256" key="3">
    <source>
        <dbReference type="ARBA" id="ARBA00022723"/>
    </source>
</evidence>
<comment type="caution">
    <text evidence="10">The sequence shown here is derived from an EMBL/GenBank/DDBJ whole genome shotgun (WGS) entry which is preliminary data.</text>
</comment>
<comment type="cofactor">
    <cofactor evidence="7">
        <name>Mg(2+)</name>
        <dbReference type="ChEBI" id="CHEBI:18420"/>
    </cofactor>
    <cofactor evidence="7">
        <name>Mn(2+)</name>
        <dbReference type="ChEBI" id="CHEBI:29035"/>
    </cofactor>
    <text evidence="7">Probably binds two magnesium or manganese ions per subunit.</text>
</comment>
<feature type="binding site" evidence="7">
    <location>
        <position position="166"/>
    </location>
    <ligand>
        <name>Mg(2+)</name>
        <dbReference type="ChEBI" id="CHEBI:18420"/>
        <label>1</label>
    </ligand>
</feature>
<keyword evidence="3 7" id="KW-0479">Metal-binding</keyword>
<keyword evidence="7" id="KW-0464">Manganese</keyword>
<dbReference type="OrthoDB" id="9803914at2"/>
<dbReference type="GO" id="GO:0008081">
    <property type="term" value="F:phosphoric diester hydrolase activity"/>
    <property type="evidence" value="ECO:0007669"/>
    <property type="project" value="TreeGrafter"/>
</dbReference>
<dbReference type="NCBIfam" id="TIGR00633">
    <property type="entry name" value="xth"/>
    <property type="match status" value="1"/>
</dbReference>
<evidence type="ECO:0000256" key="1">
    <source>
        <dbReference type="ARBA" id="ARBA00001936"/>
    </source>
</evidence>
<dbReference type="Pfam" id="PF03372">
    <property type="entry name" value="Exo_endo_phos"/>
    <property type="match status" value="1"/>
</dbReference>
<dbReference type="PANTHER" id="PTHR22748">
    <property type="entry name" value="AP ENDONUCLEASE"/>
    <property type="match status" value="1"/>
</dbReference>
<feature type="binding site" evidence="7">
    <location>
        <position position="7"/>
    </location>
    <ligand>
        <name>Mg(2+)</name>
        <dbReference type="ChEBI" id="CHEBI:18420"/>
        <label>1</label>
    </ligand>
</feature>
<reference evidence="10 11" key="1">
    <citation type="journal article" date="2012" name="PLoS ONE">
        <title>Functional divergence in the genus oenococcus as predicted by genome sequencing of the newly-described species, Oenococcus kitaharae.</title>
        <authorList>
            <person name="Borneman A.R."/>
            <person name="McCarthy J.M."/>
            <person name="Chambers P.J."/>
            <person name="Bartowsky E.J."/>
        </authorList>
    </citation>
    <scope>NUCLEOTIDE SEQUENCE [LARGE SCALE GENOMIC DNA]</scope>
    <source>
        <strain evidence="11">DSM17330</strain>
    </source>
</reference>
<dbReference type="GO" id="GO:0008311">
    <property type="term" value="F:double-stranded DNA 3'-5' DNA exonuclease activity"/>
    <property type="evidence" value="ECO:0007669"/>
    <property type="project" value="TreeGrafter"/>
</dbReference>
<feature type="site" description="Important for catalytic activity" evidence="8">
    <location>
        <position position="238"/>
    </location>
</feature>
<evidence type="ECO:0000256" key="2">
    <source>
        <dbReference type="ARBA" id="ARBA00007092"/>
    </source>
</evidence>
<evidence type="ECO:0000313" key="10">
    <source>
        <dbReference type="EMBL" id="EHN58351.1"/>
    </source>
</evidence>
<evidence type="ECO:0000259" key="9">
    <source>
        <dbReference type="Pfam" id="PF03372"/>
    </source>
</evidence>
<evidence type="ECO:0000313" key="11">
    <source>
        <dbReference type="Proteomes" id="UP000004959"/>
    </source>
</evidence>
<dbReference type="AlphaFoldDB" id="G9WHL2"/>
<feature type="site" description="Transition state stabilizer" evidence="8">
    <location>
        <position position="168"/>
    </location>
</feature>
<dbReference type="InterPro" id="IPR005135">
    <property type="entry name" value="Endo/exonuclease/phosphatase"/>
</dbReference>
<dbReference type="HOGENOM" id="CLU_027539_1_3_9"/>
<keyword evidence="4" id="KW-0378">Hydrolase</keyword>
<keyword evidence="5 7" id="KW-0460">Magnesium</keyword>
<feature type="domain" description="Endonuclease/exonuclease/phosphatase" evidence="9">
    <location>
        <begin position="4"/>
        <end position="246"/>
    </location>
</feature>
<dbReference type="InterPro" id="IPR036691">
    <property type="entry name" value="Endo/exonu/phosph_ase_sf"/>
</dbReference>
<dbReference type="eggNOG" id="COG0708">
    <property type="taxonomic scope" value="Bacteria"/>
</dbReference>
<feature type="active site" description="Proton donor/acceptor" evidence="6">
    <location>
        <position position="166"/>
    </location>
</feature>
<gene>
    <name evidence="10" type="ORF">OKIT_0226</name>
</gene>
<sequence>MNFISWNIDSLNAAIEHKSPRGELTFALLSQIAAQKPDFFSIQESKLPVTGLNAKQTQVLNDLFPGYCTFVRNSTPPAKKGYAGVITLAKEQPISFNCPTIDAPDTMDEEGRIILLEYPDFYLLNVYTPNSGDGLKRLEMRGLWDDNFRVYVSQLAERKAVIFSGDLNVAHEEIDLKNPSTNHQSAGFTDQERDKFTQLLEAGFTDTWRFQHPDDVAYSWWSQRNRMAKPNNAGWRIDYYLVSSTLKDKIKKSGMIDSGTRADHAPIYLQMAFD</sequence>
<feature type="binding site" evidence="7">
    <location>
        <position position="263"/>
    </location>
    <ligand>
        <name>Mg(2+)</name>
        <dbReference type="ChEBI" id="CHEBI:18420"/>
        <label>1</label>
    </ligand>
</feature>
<feature type="binding site" evidence="7">
    <location>
        <position position="264"/>
    </location>
    <ligand>
        <name>Mg(2+)</name>
        <dbReference type="ChEBI" id="CHEBI:18420"/>
        <label>1</label>
    </ligand>
</feature>
<dbReference type="PATRIC" id="fig|1045004.4.peg.228"/>
<dbReference type="NCBIfam" id="TIGR00195">
    <property type="entry name" value="exoDNase_III"/>
    <property type="match status" value="1"/>
</dbReference>
<feature type="active site" description="Proton acceptor" evidence="6">
    <location>
        <position position="264"/>
    </location>
</feature>
<feature type="binding site" evidence="7">
    <location>
        <position position="44"/>
    </location>
    <ligand>
        <name>Mg(2+)</name>
        <dbReference type="ChEBI" id="CHEBI:18420"/>
        <label>1</label>
    </ligand>
</feature>
<evidence type="ECO:0000256" key="6">
    <source>
        <dbReference type="PIRSR" id="PIRSR604808-1"/>
    </source>
</evidence>
<evidence type="ECO:0000256" key="7">
    <source>
        <dbReference type="PIRSR" id="PIRSR604808-2"/>
    </source>
</evidence>
<dbReference type="Proteomes" id="UP000004959">
    <property type="component" value="Chromosome"/>
</dbReference>
<comment type="similarity">
    <text evidence="2">Belongs to the DNA repair enzymes AP/ExoA family.</text>
</comment>
<dbReference type="GO" id="GO:0003677">
    <property type="term" value="F:DNA binding"/>
    <property type="evidence" value="ECO:0007669"/>
    <property type="project" value="InterPro"/>
</dbReference>
<dbReference type="CDD" id="cd09087">
    <property type="entry name" value="Ape1-like_AP-endo"/>
    <property type="match status" value="1"/>
</dbReference>
<proteinExistence type="inferred from homology"/>